<dbReference type="CDD" id="cd00067">
    <property type="entry name" value="GAL4"/>
    <property type="match status" value="1"/>
</dbReference>
<keyword evidence="3" id="KW-0805">Transcription regulation</keyword>
<dbReference type="Proteomes" id="UP000076874">
    <property type="component" value="Unassembled WGS sequence"/>
</dbReference>
<dbReference type="SUPFAM" id="SSF57701">
    <property type="entry name" value="Zn2/Cys6 DNA-binding domain"/>
    <property type="match status" value="1"/>
</dbReference>
<dbReference type="EMBL" id="AZHD01000006">
    <property type="protein sequence ID" value="OAA62846.1"/>
    <property type="molecule type" value="Genomic_DNA"/>
</dbReference>
<comment type="caution">
    <text evidence="9">The sequence shown here is derived from an EMBL/GenBank/DDBJ whole genome shotgun (WGS) entry which is preliminary data.</text>
</comment>
<dbReference type="STRING" id="1081102.A0A167VPD1"/>
<reference evidence="9 10" key="1">
    <citation type="journal article" date="2016" name="Genome Biol. Evol.">
        <title>Divergent and convergent evolution of fungal pathogenicity.</title>
        <authorList>
            <person name="Shang Y."/>
            <person name="Xiao G."/>
            <person name="Zheng P."/>
            <person name="Cen K."/>
            <person name="Zhan S."/>
            <person name="Wang C."/>
        </authorList>
    </citation>
    <scope>NUCLEOTIDE SEQUENCE [LARGE SCALE GENOMIC DNA]</scope>
    <source>
        <strain evidence="9 10">RCEF 264</strain>
    </source>
</reference>
<dbReference type="PANTHER" id="PTHR31944:SF131">
    <property type="entry name" value="HEME-RESPONSIVE ZINC FINGER TRANSCRIPTION FACTOR HAP1"/>
    <property type="match status" value="1"/>
</dbReference>
<keyword evidence="2" id="KW-0862">Zinc</keyword>
<evidence type="ECO:0000256" key="2">
    <source>
        <dbReference type="ARBA" id="ARBA00022833"/>
    </source>
</evidence>
<dbReference type="InterPro" id="IPR007219">
    <property type="entry name" value="XnlR_reg_dom"/>
</dbReference>
<dbReference type="InterPro" id="IPR051430">
    <property type="entry name" value="Fungal_TF_Env_Response"/>
</dbReference>
<dbReference type="GO" id="GO:0005634">
    <property type="term" value="C:nucleus"/>
    <property type="evidence" value="ECO:0007669"/>
    <property type="project" value="TreeGrafter"/>
</dbReference>
<dbReference type="PROSITE" id="PS00463">
    <property type="entry name" value="ZN2_CY6_FUNGAL_1"/>
    <property type="match status" value="1"/>
</dbReference>
<dbReference type="GO" id="GO:0008270">
    <property type="term" value="F:zinc ion binding"/>
    <property type="evidence" value="ECO:0007669"/>
    <property type="project" value="InterPro"/>
</dbReference>
<feature type="compositionally biased region" description="Low complexity" evidence="7">
    <location>
        <begin position="522"/>
        <end position="541"/>
    </location>
</feature>
<gene>
    <name evidence="9" type="ORF">SPI_04386</name>
</gene>
<dbReference type="Pfam" id="PF04082">
    <property type="entry name" value="Fungal_trans"/>
    <property type="match status" value="1"/>
</dbReference>
<evidence type="ECO:0000313" key="10">
    <source>
        <dbReference type="Proteomes" id="UP000076874"/>
    </source>
</evidence>
<keyword evidence="1" id="KW-0479">Metal-binding</keyword>
<sequence>MTDLANDPPARLARKRRRPAVVCAECRRRKIACDRKTPCGQCALHNVSCVYVTGAVPPPYGRPRRVEALGSPGDRRKETGGGSEPAARHSNSNGNINRGRGRASGGGSASGSSVGNSRHRAGGGGGGGGGGSGPDAVDLPPLGSPVSSSPGFVKDNPCGERPRLDTMVPLDGQSQFTGRLAKTRMFGQSHWMNNMDEFQLMHSLTHLVHFVTGSSIYKSMRTCKRIARVIKADEKQRIAAPTREGDPPWFTPPPRAVADRLLDLYLNIYEPLFRVLHIPTFRQEYQQFMDAREKVGGTGSREEPASDLFMVKLVLVLALGSCFYEGPDNLGSAGAAHSADVIHDDLRVAAARAIHKLDVAGGSPPLDKHHLNLDMLQVCCLVNIARQSTALEIGDDLNWFSAGALLHAAFGMGLNRDPSHFQSLSFAQCELRRRLWATILELVVQASLDQGMPPLISVDDYDCSPPLNLDDDAFVVGEEDKGMDNRTANKPPSYNHNHTNTTVDCFSAKEGREGSNSNGMDAAGAAAAVPQQPSSSSSSSPLPRPPTAGQPDSVFTQTSIQRLLCRSLPVRLAIAKALNGLSATLSYDRALQLSSELLDTCRYSVSLFKTAPTTVSVPPEQHVAYARLRIAFYELLTRRFHHSLHSPFARKAATNVQYFYSRRARLETALRLLSFSRPSEDRQTYQHHHTTPVSHHTTPAAAVAAASAAAAAAAAASYSANSGNDHAKVPDLCRRLWLVGRGLVKCTLVDIKATVIMELIRQLQEDYVPDDELTVQQRELYDTVLGLTDLAQERVAEFGETNVKGYIFFRGALGQVDALLAGSPVRPTMVSAAESAAETMMQTLRQRAARKGVVVPEVMLAGGCAGDDLDPSTVAPVELMHIDGAPGTTAGTTVGGEGGGGGGGVGGAEYGGDSSGGASGGSGNASDPSLTWATAMAEAGAMPPATSVTPRGTNADFDPTMHLPTPDMSLAGSNSTVGGTAPDNALAWPDDWILDPQGELGFANWFFPYNDRINTS</sequence>
<feature type="region of interest" description="Disordered" evidence="7">
    <location>
        <begin position="55"/>
        <end position="170"/>
    </location>
</feature>
<feature type="region of interest" description="Disordered" evidence="7">
    <location>
        <begin position="508"/>
        <end position="553"/>
    </location>
</feature>
<keyword evidence="10" id="KW-1185">Reference proteome</keyword>
<evidence type="ECO:0000313" key="9">
    <source>
        <dbReference type="EMBL" id="OAA62846.1"/>
    </source>
</evidence>
<feature type="domain" description="Zn(2)-C6 fungal-type" evidence="8">
    <location>
        <begin position="22"/>
        <end position="51"/>
    </location>
</feature>
<dbReference type="InterPro" id="IPR036864">
    <property type="entry name" value="Zn2-C6_fun-type_DNA-bd_sf"/>
</dbReference>
<dbReference type="Gene3D" id="4.10.240.10">
    <property type="entry name" value="Zn(2)-C6 fungal-type DNA-binding domain"/>
    <property type="match status" value="1"/>
</dbReference>
<evidence type="ECO:0000256" key="4">
    <source>
        <dbReference type="ARBA" id="ARBA00023125"/>
    </source>
</evidence>
<evidence type="ECO:0000256" key="1">
    <source>
        <dbReference type="ARBA" id="ARBA00022723"/>
    </source>
</evidence>
<dbReference type="PROSITE" id="PS50048">
    <property type="entry name" value="ZN2_CY6_FUNGAL_2"/>
    <property type="match status" value="1"/>
</dbReference>
<protein>
    <submittedName>
        <fullName evidence="9">C6 zinc finger domain containing protein</fullName>
    </submittedName>
</protein>
<feature type="compositionally biased region" description="Polar residues" evidence="7">
    <location>
        <begin position="486"/>
        <end position="501"/>
    </location>
</feature>
<dbReference type="GO" id="GO:0000978">
    <property type="term" value="F:RNA polymerase II cis-regulatory region sequence-specific DNA binding"/>
    <property type="evidence" value="ECO:0007669"/>
    <property type="project" value="TreeGrafter"/>
</dbReference>
<feature type="compositionally biased region" description="Gly residues" evidence="7">
    <location>
        <begin position="122"/>
        <end position="133"/>
    </location>
</feature>
<dbReference type="GO" id="GO:0006351">
    <property type="term" value="P:DNA-templated transcription"/>
    <property type="evidence" value="ECO:0007669"/>
    <property type="project" value="InterPro"/>
</dbReference>
<name>A0A167VPD1_9HYPO</name>
<feature type="region of interest" description="Disordered" evidence="7">
    <location>
        <begin position="886"/>
        <end position="929"/>
    </location>
</feature>
<evidence type="ECO:0000256" key="3">
    <source>
        <dbReference type="ARBA" id="ARBA00023015"/>
    </source>
</evidence>
<evidence type="ECO:0000256" key="6">
    <source>
        <dbReference type="ARBA" id="ARBA00023242"/>
    </source>
</evidence>
<dbReference type="Pfam" id="PF00172">
    <property type="entry name" value="Zn_clus"/>
    <property type="match status" value="1"/>
</dbReference>
<organism evidence="9 10">
    <name type="scientific">Niveomyces insectorum RCEF 264</name>
    <dbReference type="NCBI Taxonomy" id="1081102"/>
    <lineage>
        <taxon>Eukaryota</taxon>
        <taxon>Fungi</taxon>
        <taxon>Dikarya</taxon>
        <taxon>Ascomycota</taxon>
        <taxon>Pezizomycotina</taxon>
        <taxon>Sordariomycetes</taxon>
        <taxon>Hypocreomycetidae</taxon>
        <taxon>Hypocreales</taxon>
        <taxon>Cordycipitaceae</taxon>
        <taxon>Niveomyces</taxon>
    </lineage>
</organism>
<evidence type="ECO:0000259" key="8">
    <source>
        <dbReference type="PROSITE" id="PS50048"/>
    </source>
</evidence>
<dbReference type="PANTHER" id="PTHR31944">
    <property type="entry name" value="HEME-RESPONSIVE ZINC FINGER TRANSCRIPTION FACTOR HAP1"/>
    <property type="match status" value="1"/>
</dbReference>
<dbReference type="SMART" id="SM00906">
    <property type="entry name" value="Fungal_trans"/>
    <property type="match status" value="1"/>
</dbReference>
<proteinExistence type="predicted"/>
<dbReference type="CDD" id="cd12148">
    <property type="entry name" value="fungal_TF_MHR"/>
    <property type="match status" value="1"/>
</dbReference>
<feature type="compositionally biased region" description="Gly residues" evidence="7">
    <location>
        <begin position="893"/>
        <end position="923"/>
    </location>
</feature>
<feature type="compositionally biased region" description="Low complexity" evidence="7">
    <location>
        <begin position="139"/>
        <end position="151"/>
    </location>
</feature>
<evidence type="ECO:0000256" key="5">
    <source>
        <dbReference type="ARBA" id="ARBA00023163"/>
    </source>
</evidence>
<dbReference type="InterPro" id="IPR001138">
    <property type="entry name" value="Zn2Cys6_DnaBD"/>
</dbReference>
<dbReference type="OrthoDB" id="4337792at2759"/>
<feature type="region of interest" description="Disordered" evidence="7">
    <location>
        <begin position="482"/>
        <end position="501"/>
    </location>
</feature>
<dbReference type="SMART" id="SM00066">
    <property type="entry name" value="GAL4"/>
    <property type="match status" value="1"/>
</dbReference>
<evidence type="ECO:0000256" key="7">
    <source>
        <dbReference type="SAM" id="MobiDB-lite"/>
    </source>
</evidence>
<dbReference type="GO" id="GO:0001228">
    <property type="term" value="F:DNA-binding transcription activator activity, RNA polymerase II-specific"/>
    <property type="evidence" value="ECO:0007669"/>
    <property type="project" value="TreeGrafter"/>
</dbReference>
<accession>A0A167VPD1</accession>
<keyword evidence="4" id="KW-0238">DNA-binding</keyword>
<keyword evidence="6" id="KW-0539">Nucleus</keyword>
<keyword evidence="5" id="KW-0804">Transcription</keyword>
<dbReference type="AlphaFoldDB" id="A0A167VPD1"/>